<dbReference type="GO" id="GO:0016787">
    <property type="term" value="F:hydrolase activity"/>
    <property type="evidence" value="ECO:0007669"/>
    <property type="project" value="UniProtKB-KW"/>
</dbReference>
<reference evidence="4" key="1">
    <citation type="journal article" date="2023" name="Mol. Phylogenet. Evol.">
        <title>Genome-scale phylogeny and comparative genomics of the fungal order Sordariales.</title>
        <authorList>
            <person name="Hensen N."/>
            <person name="Bonometti L."/>
            <person name="Westerberg I."/>
            <person name="Brannstrom I.O."/>
            <person name="Guillou S."/>
            <person name="Cros-Aarteil S."/>
            <person name="Calhoun S."/>
            <person name="Haridas S."/>
            <person name="Kuo A."/>
            <person name="Mondo S."/>
            <person name="Pangilinan J."/>
            <person name="Riley R."/>
            <person name="LaButti K."/>
            <person name="Andreopoulos B."/>
            <person name="Lipzen A."/>
            <person name="Chen C."/>
            <person name="Yan M."/>
            <person name="Daum C."/>
            <person name="Ng V."/>
            <person name="Clum A."/>
            <person name="Steindorff A."/>
            <person name="Ohm R.A."/>
            <person name="Martin F."/>
            <person name="Silar P."/>
            <person name="Natvig D.O."/>
            <person name="Lalanne C."/>
            <person name="Gautier V."/>
            <person name="Ament-Velasquez S.L."/>
            <person name="Kruys A."/>
            <person name="Hutchinson M.I."/>
            <person name="Powell A.J."/>
            <person name="Barry K."/>
            <person name="Miller A.N."/>
            <person name="Grigoriev I.V."/>
            <person name="Debuchy R."/>
            <person name="Gladieux P."/>
            <person name="Hiltunen Thoren M."/>
            <person name="Johannesson H."/>
        </authorList>
    </citation>
    <scope>NUCLEOTIDE SEQUENCE</scope>
    <source>
        <strain evidence="4">CBS 892.96</strain>
    </source>
</reference>
<dbReference type="Pfam" id="PF01425">
    <property type="entry name" value="Amidase"/>
    <property type="match status" value="1"/>
</dbReference>
<reference evidence="4" key="2">
    <citation type="submission" date="2023-05" db="EMBL/GenBank/DDBJ databases">
        <authorList>
            <consortium name="Lawrence Berkeley National Laboratory"/>
            <person name="Steindorff A."/>
            <person name="Hensen N."/>
            <person name="Bonometti L."/>
            <person name="Westerberg I."/>
            <person name="Brannstrom I.O."/>
            <person name="Guillou S."/>
            <person name="Cros-Aarteil S."/>
            <person name="Calhoun S."/>
            <person name="Haridas S."/>
            <person name="Kuo A."/>
            <person name="Mondo S."/>
            <person name="Pangilinan J."/>
            <person name="Riley R."/>
            <person name="Labutti K."/>
            <person name="Andreopoulos B."/>
            <person name="Lipzen A."/>
            <person name="Chen C."/>
            <person name="Yanf M."/>
            <person name="Daum C."/>
            <person name="Ng V."/>
            <person name="Clum A."/>
            <person name="Ohm R."/>
            <person name="Martin F."/>
            <person name="Silar P."/>
            <person name="Natvig D."/>
            <person name="Lalanne C."/>
            <person name="Gautier V."/>
            <person name="Ament-Velasquez S.L."/>
            <person name="Kruys A."/>
            <person name="Hutchinson M.I."/>
            <person name="Powell A.J."/>
            <person name="Barry K."/>
            <person name="Miller A.N."/>
            <person name="Grigoriev I.V."/>
            <person name="Debuchy R."/>
            <person name="Gladieux P."/>
            <person name="Thoren M.H."/>
            <person name="Johannesson H."/>
        </authorList>
    </citation>
    <scope>NUCLEOTIDE SEQUENCE</scope>
    <source>
        <strain evidence="4">CBS 892.96</strain>
    </source>
</reference>
<dbReference type="InterPro" id="IPR036928">
    <property type="entry name" value="AS_sf"/>
</dbReference>
<dbReference type="AlphaFoldDB" id="A0AAN7A9I0"/>
<accession>A0AAN7A9I0</accession>
<dbReference type="InterPro" id="IPR023631">
    <property type="entry name" value="Amidase_dom"/>
</dbReference>
<feature type="domain" description="Amidase" evidence="3">
    <location>
        <begin position="72"/>
        <end position="302"/>
    </location>
</feature>
<dbReference type="SUPFAM" id="SSF75304">
    <property type="entry name" value="Amidase signature (AS) enzymes"/>
    <property type="match status" value="1"/>
</dbReference>
<dbReference type="PANTHER" id="PTHR46072:SF8">
    <property type="entry name" value="AMIDASE DOMAIN-CONTAINING PROTEIN"/>
    <property type="match status" value="1"/>
</dbReference>
<protein>
    <submittedName>
        <fullName evidence="4">Amidase signature domain-containing protein</fullName>
    </submittedName>
</protein>
<organism evidence="4 5">
    <name type="scientific">Triangularia setosa</name>
    <dbReference type="NCBI Taxonomy" id="2587417"/>
    <lineage>
        <taxon>Eukaryota</taxon>
        <taxon>Fungi</taxon>
        <taxon>Dikarya</taxon>
        <taxon>Ascomycota</taxon>
        <taxon>Pezizomycotina</taxon>
        <taxon>Sordariomycetes</taxon>
        <taxon>Sordariomycetidae</taxon>
        <taxon>Sordariales</taxon>
        <taxon>Podosporaceae</taxon>
        <taxon>Triangularia</taxon>
    </lineage>
</organism>
<keyword evidence="2" id="KW-0378">Hydrolase</keyword>
<dbReference type="EMBL" id="MU866166">
    <property type="protein sequence ID" value="KAK4177397.1"/>
    <property type="molecule type" value="Genomic_DNA"/>
</dbReference>
<dbReference type="Proteomes" id="UP001302321">
    <property type="component" value="Unassembled WGS sequence"/>
</dbReference>
<evidence type="ECO:0000313" key="5">
    <source>
        <dbReference type="Proteomes" id="UP001302321"/>
    </source>
</evidence>
<proteinExistence type="inferred from homology"/>
<comment type="caution">
    <text evidence="4">The sequence shown here is derived from an EMBL/GenBank/DDBJ whole genome shotgun (WGS) entry which is preliminary data.</text>
</comment>
<gene>
    <name evidence="4" type="ORF">QBC36DRAFT_345492</name>
</gene>
<keyword evidence="5" id="KW-1185">Reference proteome</keyword>
<dbReference type="Gene3D" id="3.90.1300.10">
    <property type="entry name" value="Amidase signature (AS) domain"/>
    <property type="match status" value="1"/>
</dbReference>
<evidence type="ECO:0000313" key="4">
    <source>
        <dbReference type="EMBL" id="KAK4177397.1"/>
    </source>
</evidence>
<dbReference type="PANTHER" id="PTHR46072">
    <property type="entry name" value="AMIDASE-RELATED-RELATED"/>
    <property type="match status" value="1"/>
</dbReference>
<evidence type="ECO:0000256" key="2">
    <source>
        <dbReference type="ARBA" id="ARBA00022801"/>
    </source>
</evidence>
<sequence>MTTESWETRAAAKRENITCPFIEQFLDNEEIRITSHDAVEVVDLVQLGKLTAVQVTTAFSKRAAITHQIMPSPRTAGPPCPLHGLPVSLKDQFHFKGVDTSMGYVGKTYGFPDSQTRNLESQPTTDLLSLGAVLCCKTTLPQTLFCGETINHITGTTVNPNNQLLSCGGSTGGEGTLIALGGSVLGLGTDIGAFLRIPAAFNGIYSIKPTVERVSSKDVATTNPGQTLHPRPLPPLKSTLSTQPWLRDPDVVPIPFREDIFQSYKSLNRPLKFGIVWSDGIVNPHPPIRRGLEHIVTSLLSLDLRLRLLLEDASADARKQLALSGEPLLPGILAVEEGTEPVGLLKHQDLTLHGKAYENAYSDYWNGMGGVDAVIMPVAPSAAVRQGKYYHIARTEIVSLLNYSAVVVPAHGVKVNKGVDILDKDAWWLTIGTDDPEIYHGALMGVQIVGRKFEEKVLGIAGVADEVLKAYAK</sequence>
<evidence type="ECO:0000256" key="1">
    <source>
        <dbReference type="ARBA" id="ARBA00009199"/>
    </source>
</evidence>
<name>A0AAN7A9I0_9PEZI</name>
<evidence type="ECO:0000259" key="3">
    <source>
        <dbReference type="Pfam" id="PF01425"/>
    </source>
</evidence>
<comment type="similarity">
    <text evidence="1">Belongs to the amidase family.</text>
</comment>